<feature type="domain" description="VOC" evidence="1">
    <location>
        <begin position="7"/>
        <end position="123"/>
    </location>
</feature>
<keyword evidence="3" id="KW-1185">Reference proteome</keyword>
<sequence length="126" mass="14456">MSYQFDGIDHVQLAAPEGCEQEARRFFAGLLGWAEIAKPEALKKRGGVWFQCGAHQVHIGVQKDFVPATKAHPAFHVKHLHKLREYLLLNNISVIDDDVRADEGVERFYLNDPFGNRLEFIEWSPR</sequence>
<gene>
    <name evidence="2" type="ORF">PAECIP111893_04206</name>
</gene>
<dbReference type="Gene3D" id="3.10.180.10">
    <property type="entry name" value="2,3-Dihydroxybiphenyl 1,2-Dioxygenase, domain 1"/>
    <property type="match status" value="1"/>
</dbReference>
<dbReference type="PANTHER" id="PTHR39175">
    <property type="entry name" value="FAMILY PROTEIN, PUTATIVE (AFU_ORTHOLOGUE AFUA_3G15060)-RELATED"/>
    <property type="match status" value="1"/>
</dbReference>
<evidence type="ECO:0000259" key="1">
    <source>
        <dbReference type="PROSITE" id="PS51819"/>
    </source>
</evidence>
<dbReference type="Proteomes" id="UP000838686">
    <property type="component" value="Unassembled WGS sequence"/>
</dbReference>
<organism evidence="2 3">
    <name type="scientific">Paenibacillus plantiphilus</name>
    <dbReference type="NCBI Taxonomy" id="2905650"/>
    <lineage>
        <taxon>Bacteria</taxon>
        <taxon>Bacillati</taxon>
        <taxon>Bacillota</taxon>
        <taxon>Bacilli</taxon>
        <taxon>Bacillales</taxon>
        <taxon>Paenibacillaceae</taxon>
        <taxon>Paenibacillus</taxon>
    </lineage>
</organism>
<reference evidence="2" key="1">
    <citation type="submission" date="2022-01" db="EMBL/GenBank/DDBJ databases">
        <authorList>
            <person name="Criscuolo A."/>
        </authorList>
    </citation>
    <scope>NUCLEOTIDE SEQUENCE</scope>
    <source>
        <strain evidence="2">CIP111893</strain>
    </source>
</reference>
<name>A0ABM9CKG5_9BACL</name>
<dbReference type="InterPro" id="IPR029068">
    <property type="entry name" value="Glyas_Bleomycin-R_OHBP_Dase"/>
</dbReference>
<dbReference type="InterPro" id="IPR037523">
    <property type="entry name" value="VOC_core"/>
</dbReference>
<dbReference type="EMBL" id="CAKMMF010000027">
    <property type="protein sequence ID" value="CAH1216923.1"/>
    <property type="molecule type" value="Genomic_DNA"/>
</dbReference>
<proteinExistence type="predicted"/>
<evidence type="ECO:0000313" key="2">
    <source>
        <dbReference type="EMBL" id="CAH1216923.1"/>
    </source>
</evidence>
<protein>
    <recommendedName>
        <fullName evidence="1">VOC domain-containing protein</fullName>
    </recommendedName>
</protein>
<dbReference type="PANTHER" id="PTHR39175:SF1">
    <property type="entry name" value="FAMILY PROTEIN, PUTATIVE (AFU_ORTHOLOGUE AFUA_3G15060)-RELATED"/>
    <property type="match status" value="1"/>
</dbReference>
<comment type="caution">
    <text evidence="2">The sequence shown here is derived from an EMBL/GenBank/DDBJ whole genome shotgun (WGS) entry which is preliminary data.</text>
</comment>
<dbReference type="SUPFAM" id="SSF54593">
    <property type="entry name" value="Glyoxalase/Bleomycin resistance protein/Dihydroxybiphenyl dioxygenase"/>
    <property type="match status" value="1"/>
</dbReference>
<accession>A0ABM9CKG5</accession>
<dbReference type="PROSITE" id="PS51819">
    <property type="entry name" value="VOC"/>
    <property type="match status" value="1"/>
</dbReference>
<evidence type="ECO:0000313" key="3">
    <source>
        <dbReference type="Proteomes" id="UP000838686"/>
    </source>
</evidence>
<dbReference type="RefSeq" id="WP_236344572.1">
    <property type="nucleotide sequence ID" value="NZ_CAKMMF010000027.1"/>
</dbReference>